<keyword evidence="2" id="KW-1133">Transmembrane helix</keyword>
<name>A0ABX7JEB2_9ACTN</name>
<keyword evidence="2" id="KW-0812">Transmembrane</keyword>
<dbReference type="GeneID" id="63977850"/>
<evidence type="ECO:0000313" key="4">
    <source>
        <dbReference type="Proteomes" id="UP000598054"/>
    </source>
</evidence>
<evidence type="ECO:0008006" key="5">
    <source>
        <dbReference type="Google" id="ProtNLM"/>
    </source>
</evidence>
<evidence type="ECO:0000256" key="2">
    <source>
        <dbReference type="SAM" id="Phobius"/>
    </source>
</evidence>
<reference evidence="3 4" key="1">
    <citation type="submission" date="2021-02" db="EMBL/GenBank/DDBJ databases">
        <title>FDA dAtabase for Regulatory Grade micrObial Sequences (FDA-ARGOS): Supporting development and validation of Infectious Disease Dx tests.</title>
        <authorList>
            <person name="Sproer C."/>
            <person name="Gronow S."/>
            <person name="Severitt S."/>
            <person name="Schroder I."/>
            <person name="Tallon L."/>
            <person name="Sadzewicz L."/>
            <person name="Zhao X."/>
            <person name="Boylan J."/>
            <person name="Ott S."/>
            <person name="Bowen H."/>
            <person name="Vavikolanu K."/>
            <person name="Mehta A."/>
            <person name="Aluvathingal J."/>
            <person name="Nadendla S."/>
            <person name="Lowell S."/>
            <person name="Myers T."/>
            <person name="Yan Y."/>
            <person name="Sichtig H."/>
        </authorList>
    </citation>
    <scope>NUCLEOTIDE SEQUENCE [LARGE SCALE GENOMIC DNA]</scope>
    <source>
        <strain evidence="3 4">FDAARGOS_1211</strain>
        <plasmid evidence="3 4">unnamed1</plasmid>
    </source>
</reference>
<organism evidence="3 4">
    <name type="scientific">Streptomyces californicus</name>
    <dbReference type="NCBI Taxonomy" id="67351"/>
    <lineage>
        <taxon>Bacteria</taxon>
        <taxon>Bacillati</taxon>
        <taxon>Actinomycetota</taxon>
        <taxon>Actinomycetes</taxon>
        <taxon>Kitasatosporales</taxon>
        <taxon>Streptomycetaceae</taxon>
        <taxon>Streptomyces</taxon>
    </lineage>
</organism>
<dbReference type="RefSeq" id="WP_030118253.1">
    <property type="nucleotide sequence ID" value="NZ_CP070241.1"/>
</dbReference>
<sequence>MFRIDGIITSAAASHGTAPAVTFDLFTALVAGAAFVLAWLVYRWTAPSPESSVQASRGERLAYAIGAAASVIVVGAFLVGGVRGFESTGTGTRELSPDSRSAAHMTQPVVDGPPAGHGP</sequence>
<feature type="transmembrane region" description="Helical" evidence="2">
    <location>
        <begin position="21"/>
        <end position="42"/>
    </location>
</feature>
<dbReference type="Proteomes" id="UP000598054">
    <property type="component" value="Plasmid unnamed1"/>
</dbReference>
<gene>
    <name evidence="3" type="ORF">I6J41_34910</name>
</gene>
<evidence type="ECO:0000256" key="1">
    <source>
        <dbReference type="SAM" id="MobiDB-lite"/>
    </source>
</evidence>
<keyword evidence="3" id="KW-0614">Plasmid</keyword>
<feature type="region of interest" description="Disordered" evidence="1">
    <location>
        <begin position="87"/>
        <end position="119"/>
    </location>
</feature>
<evidence type="ECO:0000313" key="3">
    <source>
        <dbReference type="EMBL" id="QRV45960.1"/>
    </source>
</evidence>
<dbReference type="EMBL" id="CP070250">
    <property type="protein sequence ID" value="QRV45960.1"/>
    <property type="molecule type" value="Genomic_DNA"/>
</dbReference>
<accession>A0ABX7JEB2</accession>
<protein>
    <recommendedName>
        <fullName evidence="5">Integral membrane protein</fullName>
    </recommendedName>
</protein>
<keyword evidence="4" id="KW-1185">Reference proteome</keyword>
<geneLocation type="plasmid" evidence="3 4">
    <name>unnamed1</name>
</geneLocation>
<feature type="transmembrane region" description="Helical" evidence="2">
    <location>
        <begin position="62"/>
        <end position="85"/>
    </location>
</feature>
<keyword evidence="2" id="KW-0472">Membrane</keyword>
<proteinExistence type="predicted"/>